<dbReference type="InterPro" id="IPR043136">
    <property type="entry name" value="B30.2/SPRY_sf"/>
</dbReference>
<dbReference type="PRINTS" id="PR01407">
    <property type="entry name" value="BUTYPHLNCDUF"/>
</dbReference>
<name>A0A8C8UAY0_PERMB</name>
<dbReference type="SMART" id="SM00336">
    <property type="entry name" value="BBOX"/>
    <property type="match status" value="1"/>
</dbReference>
<evidence type="ECO:0000259" key="6">
    <source>
        <dbReference type="PROSITE" id="PS50119"/>
    </source>
</evidence>
<dbReference type="InterPro" id="IPR017907">
    <property type="entry name" value="Znf_RING_CS"/>
</dbReference>
<evidence type="ECO:0000313" key="8">
    <source>
        <dbReference type="Ensembl" id="ENSPEMP00000029635.1"/>
    </source>
</evidence>
<dbReference type="Ensembl" id="ENSPEMT00000033323.1">
    <property type="protein sequence ID" value="ENSPEMP00000029635.1"/>
    <property type="gene ID" value="ENSPEMG00000025253.1"/>
</dbReference>
<keyword evidence="9" id="KW-1185">Reference proteome</keyword>
<keyword evidence="1" id="KW-0479">Metal-binding</keyword>
<dbReference type="Proteomes" id="UP000694547">
    <property type="component" value="Chromosome 11"/>
</dbReference>
<keyword evidence="2 4" id="KW-0863">Zinc-finger</keyword>
<dbReference type="InterPro" id="IPR000315">
    <property type="entry name" value="Znf_B-box"/>
</dbReference>
<evidence type="ECO:0000256" key="3">
    <source>
        <dbReference type="ARBA" id="ARBA00022833"/>
    </source>
</evidence>
<dbReference type="PROSITE" id="PS50188">
    <property type="entry name" value="B302_SPRY"/>
    <property type="match status" value="1"/>
</dbReference>
<dbReference type="Pfam" id="PF00643">
    <property type="entry name" value="zf-B_box"/>
    <property type="match status" value="1"/>
</dbReference>
<reference evidence="8 9" key="1">
    <citation type="submission" date="2018-10" db="EMBL/GenBank/DDBJ databases">
        <title>Improved assembly of the deer mouse Peromyscus maniculatus genome.</title>
        <authorList>
            <person name="Lassance J.-M."/>
            <person name="Hoekstra H.E."/>
        </authorList>
    </citation>
    <scope>NUCLEOTIDE SEQUENCE [LARGE SCALE GENOMIC DNA]</scope>
</reference>
<dbReference type="PANTHER" id="PTHR24103">
    <property type="entry name" value="E3 UBIQUITIN-PROTEIN LIGASE TRIM"/>
    <property type="match status" value="1"/>
</dbReference>
<organism evidence="8 9">
    <name type="scientific">Peromyscus maniculatus bairdii</name>
    <name type="common">Prairie deer mouse</name>
    <dbReference type="NCBI Taxonomy" id="230844"/>
    <lineage>
        <taxon>Eukaryota</taxon>
        <taxon>Metazoa</taxon>
        <taxon>Chordata</taxon>
        <taxon>Craniata</taxon>
        <taxon>Vertebrata</taxon>
        <taxon>Euteleostomi</taxon>
        <taxon>Mammalia</taxon>
        <taxon>Eutheria</taxon>
        <taxon>Euarchontoglires</taxon>
        <taxon>Glires</taxon>
        <taxon>Rodentia</taxon>
        <taxon>Myomorpha</taxon>
        <taxon>Muroidea</taxon>
        <taxon>Cricetidae</taxon>
        <taxon>Neotominae</taxon>
        <taxon>Peromyscus</taxon>
    </lineage>
</organism>
<protein>
    <submittedName>
        <fullName evidence="8">Tripartite motif-containing protein 43-like</fullName>
    </submittedName>
</protein>
<dbReference type="SUPFAM" id="SSF57850">
    <property type="entry name" value="RING/U-box"/>
    <property type="match status" value="1"/>
</dbReference>
<evidence type="ECO:0000259" key="7">
    <source>
        <dbReference type="PROSITE" id="PS50188"/>
    </source>
</evidence>
<dbReference type="InterPro" id="IPR013083">
    <property type="entry name" value="Znf_RING/FYVE/PHD"/>
</dbReference>
<dbReference type="GO" id="GO:0008270">
    <property type="term" value="F:zinc ion binding"/>
    <property type="evidence" value="ECO:0007669"/>
    <property type="project" value="UniProtKB-KW"/>
</dbReference>
<reference evidence="8" key="3">
    <citation type="submission" date="2025-09" db="UniProtKB">
        <authorList>
            <consortium name="Ensembl"/>
        </authorList>
    </citation>
    <scope>IDENTIFICATION</scope>
</reference>
<feature type="domain" description="B30.2/SPRY" evidence="7">
    <location>
        <begin position="268"/>
        <end position="451"/>
    </location>
</feature>
<feature type="domain" description="B box-type" evidence="6">
    <location>
        <begin position="87"/>
        <end position="128"/>
    </location>
</feature>
<reference evidence="8" key="2">
    <citation type="submission" date="2025-08" db="UniProtKB">
        <authorList>
            <consortium name="Ensembl"/>
        </authorList>
    </citation>
    <scope>IDENTIFICATION</scope>
</reference>
<sequence>MELDLTQAFQKELTCFICLSYLIDPVTISCGHSFCRACLHLSWEDIQPPVQCPMCGEQYRKELRTNIVLKKLVSIVRQASLMKDLSSEEHKCVTHRETKRIFCAENRIFLCQLCSNSLEHRGHRHGPIEATAKDQMERILKQMTSLWEKIQENQENMEAENRMKTLWMDYLTLREEMIRTEYRKLQPLLCEEEEKHIESMRNEGQCVLEKLGTSEAMMMQKSKELREMYQELMAMSQEPYVVLLQGLDDIFRRSESMQLSMIHTMKPKLQALPITGLTESYKHLQVPIFFDNVTMLHYKMNLFYAMRILSFRPRHKDTSADYAGFHFASRGSQSFISGKYYWEIDLQDSWDWAVGVCKDSWLRNRNQPIESEDAFLLVCVKESNHYSLITTCPVFQHYIEKPLGRVGVFLDCEDGSLSFVNVAKSSLIYRYPPGTFNFPLFWVIFFHRNMK</sequence>
<dbReference type="InterPro" id="IPR001870">
    <property type="entry name" value="B30.2/SPRY"/>
</dbReference>
<dbReference type="PROSITE" id="PS50089">
    <property type="entry name" value="ZF_RING_2"/>
    <property type="match status" value="1"/>
</dbReference>
<accession>A0A8C8UAY0</accession>
<evidence type="ECO:0000259" key="5">
    <source>
        <dbReference type="PROSITE" id="PS50089"/>
    </source>
</evidence>
<dbReference type="InterPro" id="IPR003879">
    <property type="entry name" value="Butyrophylin_SPRY"/>
</dbReference>
<dbReference type="Pfam" id="PF00622">
    <property type="entry name" value="SPRY"/>
    <property type="match status" value="1"/>
</dbReference>
<dbReference type="SUPFAM" id="SSF57845">
    <property type="entry name" value="B-box zinc-binding domain"/>
    <property type="match status" value="1"/>
</dbReference>
<dbReference type="Gene3D" id="3.30.40.10">
    <property type="entry name" value="Zinc/RING finger domain, C3HC4 (zinc finger)"/>
    <property type="match status" value="1"/>
</dbReference>
<dbReference type="InterPro" id="IPR003877">
    <property type="entry name" value="SPRY_dom"/>
</dbReference>
<feature type="domain" description="RING-type" evidence="5">
    <location>
        <begin position="15"/>
        <end position="55"/>
    </location>
</feature>
<dbReference type="SMART" id="SM00184">
    <property type="entry name" value="RING"/>
    <property type="match status" value="1"/>
</dbReference>
<dbReference type="Gene3D" id="3.30.160.60">
    <property type="entry name" value="Classic Zinc Finger"/>
    <property type="match status" value="1"/>
</dbReference>
<proteinExistence type="predicted"/>
<evidence type="ECO:0000256" key="2">
    <source>
        <dbReference type="ARBA" id="ARBA00022771"/>
    </source>
</evidence>
<dbReference type="AlphaFoldDB" id="A0A8C8UAY0"/>
<dbReference type="Pfam" id="PF15227">
    <property type="entry name" value="zf-C3HC4_4"/>
    <property type="match status" value="1"/>
</dbReference>
<dbReference type="PROSITE" id="PS00518">
    <property type="entry name" value="ZF_RING_1"/>
    <property type="match status" value="1"/>
</dbReference>
<dbReference type="Gene3D" id="2.60.120.920">
    <property type="match status" value="1"/>
</dbReference>
<dbReference type="SUPFAM" id="SSF49899">
    <property type="entry name" value="Concanavalin A-like lectins/glucanases"/>
    <property type="match status" value="1"/>
</dbReference>
<dbReference type="GeneTree" id="ENSGT00940000160005"/>
<gene>
    <name evidence="8" type="primary">LOC102916712</name>
</gene>
<dbReference type="InterPro" id="IPR013320">
    <property type="entry name" value="ConA-like_dom_sf"/>
</dbReference>
<evidence type="ECO:0000256" key="4">
    <source>
        <dbReference type="PROSITE-ProRule" id="PRU00024"/>
    </source>
</evidence>
<keyword evidence="3" id="KW-0862">Zinc</keyword>
<evidence type="ECO:0000256" key="1">
    <source>
        <dbReference type="ARBA" id="ARBA00022723"/>
    </source>
</evidence>
<dbReference type="PROSITE" id="PS50119">
    <property type="entry name" value="ZF_BBOX"/>
    <property type="match status" value="1"/>
</dbReference>
<dbReference type="InterPro" id="IPR001841">
    <property type="entry name" value="Znf_RING"/>
</dbReference>
<dbReference type="InterPro" id="IPR050143">
    <property type="entry name" value="TRIM/RBCC"/>
</dbReference>
<dbReference type="SMART" id="SM00449">
    <property type="entry name" value="SPRY"/>
    <property type="match status" value="1"/>
</dbReference>
<evidence type="ECO:0000313" key="9">
    <source>
        <dbReference type="Proteomes" id="UP000694547"/>
    </source>
</evidence>